<name>A0ACC4NX62_9VIBR</name>
<evidence type="ECO:0000313" key="1">
    <source>
        <dbReference type="EMBL" id="KHD25041.1"/>
    </source>
</evidence>
<comment type="caution">
    <text evidence="1">The sequence shown here is derived from an EMBL/GenBank/DDBJ whole genome shotgun (WGS) entry which is preliminary data.</text>
</comment>
<dbReference type="EMBL" id="JRWR01000006">
    <property type="protein sequence ID" value="KHD25041.1"/>
    <property type="molecule type" value="Genomic_DNA"/>
</dbReference>
<gene>
    <name evidence="1" type="ORF">NM09_10205</name>
</gene>
<proteinExistence type="predicted"/>
<protein>
    <submittedName>
        <fullName evidence="1">Uncharacterized protein</fullName>
    </submittedName>
</protein>
<sequence>MEIWYFETSAVNYLMNLMTEGDAIETKKLQLLKSRDWCISPMTLVEILQTSDFEQRDKIVRFAQRLFSDELLASPEETVIHYIKQGFPTHEPRIRLKSKSLLSDVWRDVVSNPQKQINIDPQQLKDRSKTIKSFSKLIHKVMNGDDSIILPTSDAGDFNCSLEAMLNNMEFIKEDPPYSPEQRKILKLAIVYLISLICCQGGTAAEVTDEFWKSLGHERTSCRINYALKNWEPLIYRGPLFTLAHMAYCQSQVKFSRGVYNDSLHAMYLNYTDFLFSSDAHFASLQQALAKTPYASRIQLMSEIEFQKEQEPGEFTAQQIVT</sequence>
<evidence type="ECO:0000313" key="2">
    <source>
        <dbReference type="Proteomes" id="UP000030421"/>
    </source>
</evidence>
<organism evidence="1 2">
    <name type="scientific">Vibrio caribbeanicus</name>
    <dbReference type="NCBI Taxonomy" id="701175"/>
    <lineage>
        <taxon>Bacteria</taxon>
        <taxon>Pseudomonadati</taxon>
        <taxon>Pseudomonadota</taxon>
        <taxon>Gammaproteobacteria</taxon>
        <taxon>Vibrionales</taxon>
        <taxon>Vibrionaceae</taxon>
        <taxon>Vibrio</taxon>
    </lineage>
</organism>
<dbReference type="Proteomes" id="UP000030421">
    <property type="component" value="Unassembled WGS sequence"/>
</dbReference>
<keyword evidence="2" id="KW-1185">Reference proteome</keyword>
<reference evidence="1" key="1">
    <citation type="submission" date="2014-10" db="EMBL/GenBank/DDBJ databases">
        <title>Genome sequencing of Vibrio caribbeanicus T14.</title>
        <authorList>
            <person name="Chan K.-G."/>
            <person name="Mohamad N.I."/>
        </authorList>
    </citation>
    <scope>NUCLEOTIDE SEQUENCE</scope>
    <source>
        <strain evidence="1">T14</strain>
    </source>
</reference>
<accession>A0ACC4NX62</accession>